<sequence length="73" mass="8353">MGNCSGRPYWDKPTRFMPERFMGSEVDYRGQHFWLLLFGSPCSEGVENLDMNDVFGLALLRETPLLAVPKKLS</sequence>
<dbReference type="GO" id="GO:0046872">
    <property type="term" value="F:metal ion binding"/>
    <property type="evidence" value="ECO:0007669"/>
    <property type="project" value="UniProtKB-KW"/>
</dbReference>
<keyword evidence="2" id="KW-0479">Metal-binding</keyword>
<comment type="caution">
    <text evidence="4">The sequence shown here is derived from an EMBL/GenBank/DDBJ whole genome shotgun (WGS) entry which is preliminary data.</text>
</comment>
<evidence type="ECO:0000256" key="1">
    <source>
        <dbReference type="ARBA" id="ARBA00010617"/>
    </source>
</evidence>
<accession>A0ABC8TUF8</accession>
<dbReference type="PANTHER" id="PTHR47950">
    <property type="entry name" value="CYTOCHROME P450, FAMILY 76, SUBFAMILY C, POLYPEPTIDE 5-RELATED"/>
    <property type="match status" value="1"/>
</dbReference>
<reference evidence="4 5" key="1">
    <citation type="submission" date="2024-02" db="EMBL/GenBank/DDBJ databases">
        <authorList>
            <person name="Vignale AGUSTIN F."/>
            <person name="Sosa J E."/>
            <person name="Modenutti C."/>
        </authorList>
    </citation>
    <scope>NUCLEOTIDE SEQUENCE [LARGE SCALE GENOMIC DNA]</scope>
</reference>
<dbReference type="EMBL" id="CAUOFW020006168">
    <property type="protein sequence ID" value="CAK9173120.1"/>
    <property type="molecule type" value="Genomic_DNA"/>
</dbReference>
<dbReference type="PANTHER" id="PTHR47950:SF42">
    <property type="entry name" value="GERANIOL 8-HYDROXYLASE"/>
    <property type="match status" value="1"/>
</dbReference>
<dbReference type="AlphaFoldDB" id="A0ABC8TUF8"/>
<evidence type="ECO:0000256" key="2">
    <source>
        <dbReference type="ARBA" id="ARBA00022723"/>
    </source>
</evidence>
<evidence type="ECO:0000313" key="5">
    <source>
        <dbReference type="Proteomes" id="UP001642360"/>
    </source>
</evidence>
<dbReference type="InterPro" id="IPR036396">
    <property type="entry name" value="Cyt_P450_sf"/>
</dbReference>
<protein>
    <submittedName>
        <fullName evidence="4">Uncharacterized protein</fullName>
    </submittedName>
</protein>
<comment type="similarity">
    <text evidence="1">Belongs to the cytochrome P450 family.</text>
</comment>
<keyword evidence="3" id="KW-0408">Iron</keyword>
<gene>
    <name evidence="4" type="ORF">ILEXP_LOCUS42862</name>
</gene>
<proteinExistence type="inferred from homology"/>
<evidence type="ECO:0000313" key="4">
    <source>
        <dbReference type="EMBL" id="CAK9173120.1"/>
    </source>
</evidence>
<organism evidence="4 5">
    <name type="scientific">Ilex paraguariensis</name>
    <name type="common">yerba mate</name>
    <dbReference type="NCBI Taxonomy" id="185542"/>
    <lineage>
        <taxon>Eukaryota</taxon>
        <taxon>Viridiplantae</taxon>
        <taxon>Streptophyta</taxon>
        <taxon>Embryophyta</taxon>
        <taxon>Tracheophyta</taxon>
        <taxon>Spermatophyta</taxon>
        <taxon>Magnoliopsida</taxon>
        <taxon>eudicotyledons</taxon>
        <taxon>Gunneridae</taxon>
        <taxon>Pentapetalae</taxon>
        <taxon>asterids</taxon>
        <taxon>campanulids</taxon>
        <taxon>Aquifoliales</taxon>
        <taxon>Aquifoliaceae</taxon>
        <taxon>Ilex</taxon>
    </lineage>
</organism>
<evidence type="ECO:0000256" key="3">
    <source>
        <dbReference type="ARBA" id="ARBA00023004"/>
    </source>
</evidence>
<keyword evidence="5" id="KW-1185">Reference proteome</keyword>
<dbReference type="Proteomes" id="UP001642360">
    <property type="component" value="Unassembled WGS sequence"/>
</dbReference>
<name>A0ABC8TUF8_9AQUA</name>
<dbReference type="SUPFAM" id="SSF48264">
    <property type="entry name" value="Cytochrome P450"/>
    <property type="match status" value="1"/>
</dbReference>